<dbReference type="EMBL" id="VSSQ01019650">
    <property type="protein sequence ID" value="MPM63879.1"/>
    <property type="molecule type" value="Genomic_DNA"/>
</dbReference>
<protein>
    <submittedName>
        <fullName evidence="1">Uncharacterized protein</fullName>
    </submittedName>
</protein>
<organism evidence="1">
    <name type="scientific">bioreactor metagenome</name>
    <dbReference type="NCBI Taxonomy" id="1076179"/>
    <lineage>
        <taxon>unclassified sequences</taxon>
        <taxon>metagenomes</taxon>
        <taxon>ecological metagenomes</taxon>
    </lineage>
</organism>
<reference evidence="1" key="1">
    <citation type="submission" date="2019-08" db="EMBL/GenBank/DDBJ databases">
        <authorList>
            <person name="Kucharzyk K."/>
            <person name="Murdoch R.W."/>
            <person name="Higgins S."/>
            <person name="Loffler F."/>
        </authorList>
    </citation>
    <scope>NUCLEOTIDE SEQUENCE</scope>
</reference>
<gene>
    <name evidence="1" type="ORF">SDC9_110763</name>
</gene>
<proteinExistence type="predicted"/>
<comment type="caution">
    <text evidence="1">The sequence shown here is derived from an EMBL/GenBank/DDBJ whole genome shotgun (WGS) entry which is preliminary data.</text>
</comment>
<name>A0A645BEL0_9ZZZZ</name>
<dbReference type="AlphaFoldDB" id="A0A645BEL0"/>
<sequence>MQSVGQFDDDDPYVLGSGQKHFAQVFNLLLFLAGVGDFTEFRHAGDKGSHIGAEVPFDLFFSNFCVLDHIVQQG</sequence>
<evidence type="ECO:0000313" key="1">
    <source>
        <dbReference type="EMBL" id="MPM63879.1"/>
    </source>
</evidence>
<accession>A0A645BEL0</accession>